<evidence type="ECO:0000313" key="10">
    <source>
        <dbReference type="Proteomes" id="UP000030700"/>
    </source>
</evidence>
<evidence type="ECO:0000256" key="5">
    <source>
        <dbReference type="ARBA" id="ARBA00022989"/>
    </source>
</evidence>
<sequence>MLAIFETMSSKVRHQGLSKRQLGYLLLMPAILLIGFVSVYPFFLTIWYSFHKILLNVPTSGRPFVGFDNYLKLFGTSRFISSLVTTALFSFIWVTTQFVAGMLIALILNLDFKGRAFVRASVLVPWSMAFVITGLLWKWMYNPVFGFINALLMSLGIISQQINWLGTTTFAASISVLIVELWRNTPFMALILLAGLQGIPAELYEAARIDGAGRISCFRHVTLPQLRHAMLVALLFRSIDAFRSFDILFVLTRGGPGTTTEILSLHAYKTLFQYFDFGKGSAITVVMAIITTALSIMYIRLLSEKAEKKEVAS</sequence>
<dbReference type="Pfam" id="PF00528">
    <property type="entry name" value="BPD_transp_1"/>
    <property type="match status" value="1"/>
</dbReference>
<feature type="transmembrane region" description="Helical" evidence="7">
    <location>
        <begin position="21"/>
        <end position="50"/>
    </location>
</feature>
<dbReference type="Proteomes" id="UP000030700">
    <property type="component" value="Unassembled WGS sequence"/>
</dbReference>
<dbReference type="InterPro" id="IPR035906">
    <property type="entry name" value="MetI-like_sf"/>
</dbReference>
<feature type="transmembrane region" description="Helical" evidence="7">
    <location>
        <begin position="280"/>
        <end position="299"/>
    </location>
</feature>
<keyword evidence="5 7" id="KW-1133">Transmembrane helix</keyword>
<dbReference type="EMBL" id="DF820456">
    <property type="protein sequence ID" value="GAK50765.1"/>
    <property type="molecule type" value="Genomic_DNA"/>
</dbReference>
<dbReference type="SUPFAM" id="SSF161098">
    <property type="entry name" value="MetI-like"/>
    <property type="match status" value="1"/>
</dbReference>
<evidence type="ECO:0000256" key="6">
    <source>
        <dbReference type="ARBA" id="ARBA00023136"/>
    </source>
</evidence>
<dbReference type="InterPro" id="IPR000515">
    <property type="entry name" value="MetI-like"/>
</dbReference>
<dbReference type="CDD" id="cd06261">
    <property type="entry name" value="TM_PBP2"/>
    <property type="match status" value="1"/>
</dbReference>
<evidence type="ECO:0000256" key="2">
    <source>
        <dbReference type="ARBA" id="ARBA00022448"/>
    </source>
</evidence>
<evidence type="ECO:0000256" key="7">
    <source>
        <dbReference type="RuleBase" id="RU363032"/>
    </source>
</evidence>
<organism evidence="9">
    <name type="scientific">Candidatus Moduliflexus flocculans</name>
    <dbReference type="NCBI Taxonomy" id="1499966"/>
    <lineage>
        <taxon>Bacteria</taxon>
        <taxon>Candidatus Moduliflexota</taxon>
        <taxon>Candidatus Moduliflexia</taxon>
        <taxon>Candidatus Moduliflexales</taxon>
        <taxon>Candidatus Moduliflexaceae</taxon>
    </lineage>
</organism>
<reference evidence="9" key="1">
    <citation type="journal article" date="2015" name="PeerJ">
        <title>First genomic representation of candidate bacterial phylum KSB3 points to enhanced environmental sensing as a trigger of wastewater bulking.</title>
        <authorList>
            <person name="Sekiguchi Y."/>
            <person name="Ohashi A."/>
            <person name="Parks D.H."/>
            <person name="Yamauchi T."/>
            <person name="Tyson G.W."/>
            <person name="Hugenholtz P."/>
        </authorList>
    </citation>
    <scope>NUCLEOTIDE SEQUENCE [LARGE SCALE GENOMIC DNA]</scope>
</reference>
<feature type="transmembrane region" description="Helical" evidence="7">
    <location>
        <begin position="79"/>
        <end position="108"/>
    </location>
</feature>
<feature type="transmembrane region" description="Helical" evidence="7">
    <location>
        <begin position="120"/>
        <end position="141"/>
    </location>
</feature>
<evidence type="ECO:0000256" key="3">
    <source>
        <dbReference type="ARBA" id="ARBA00022475"/>
    </source>
</evidence>
<dbReference type="STRING" id="1499966.U14_02006"/>
<proteinExistence type="inferred from homology"/>
<evidence type="ECO:0000313" key="9">
    <source>
        <dbReference type="EMBL" id="GAK50765.1"/>
    </source>
</evidence>
<evidence type="ECO:0000256" key="4">
    <source>
        <dbReference type="ARBA" id="ARBA00022692"/>
    </source>
</evidence>
<protein>
    <submittedName>
        <fullName evidence="9">Carbohydrate ABC transporter membrane protein 1, CUT1 family</fullName>
    </submittedName>
</protein>
<keyword evidence="6 7" id="KW-0472">Membrane</keyword>
<keyword evidence="4 7" id="KW-0812">Transmembrane</keyword>
<dbReference type="HOGENOM" id="CLU_016047_0_3_0"/>
<dbReference type="Gene3D" id="1.10.3720.10">
    <property type="entry name" value="MetI-like"/>
    <property type="match status" value="1"/>
</dbReference>
<name>A0A0S6VTC3_9BACT</name>
<keyword evidence="3" id="KW-1003">Cell membrane</keyword>
<feature type="domain" description="ABC transmembrane type-1" evidence="8">
    <location>
        <begin position="83"/>
        <end position="298"/>
    </location>
</feature>
<keyword evidence="10" id="KW-1185">Reference proteome</keyword>
<comment type="subcellular location">
    <subcellularLocation>
        <location evidence="1 7">Cell membrane</location>
        <topology evidence="1 7">Multi-pass membrane protein</topology>
    </subcellularLocation>
</comment>
<dbReference type="PANTHER" id="PTHR43005:SF2">
    <property type="entry name" value="INTEGRAL MEMBRANE SUGAR TRANSPORT PROTEIN"/>
    <property type="match status" value="1"/>
</dbReference>
<evidence type="ECO:0000256" key="1">
    <source>
        <dbReference type="ARBA" id="ARBA00004651"/>
    </source>
</evidence>
<feature type="transmembrane region" description="Helical" evidence="7">
    <location>
        <begin position="161"/>
        <end position="182"/>
    </location>
</feature>
<keyword evidence="2 7" id="KW-0813">Transport</keyword>
<dbReference type="GO" id="GO:0005886">
    <property type="term" value="C:plasma membrane"/>
    <property type="evidence" value="ECO:0007669"/>
    <property type="project" value="UniProtKB-SubCell"/>
</dbReference>
<dbReference type="PROSITE" id="PS50928">
    <property type="entry name" value="ABC_TM1"/>
    <property type="match status" value="1"/>
</dbReference>
<comment type="similarity">
    <text evidence="7">Belongs to the binding-protein-dependent transport system permease family.</text>
</comment>
<evidence type="ECO:0000259" key="8">
    <source>
        <dbReference type="PROSITE" id="PS50928"/>
    </source>
</evidence>
<accession>A0A0S6VTC3</accession>
<dbReference type="GO" id="GO:0055085">
    <property type="term" value="P:transmembrane transport"/>
    <property type="evidence" value="ECO:0007669"/>
    <property type="project" value="InterPro"/>
</dbReference>
<dbReference type="AlphaFoldDB" id="A0A0S6VTC3"/>
<dbReference type="PANTHER" id="PTHR43005">
    <property type="entry name" value="BLR7065 PROTEIN"/>
    <property type="match status" value="1"/>
</dbReference>
<gene>
    <name evidence="9" type="ORF">U14_02006</name>
</gene>